<dbReference type="GeneID" id="14658451"/>
<evidence type="ECO:0000259" key="8">
    <source>
        <dbReference type="Pfam" id="PF00940"/>
    </source>
</evidence>
<keyword evidence="6" id="KW-0804">Transcription</keyword>
<name>M1GLW4_9BASI</name>
<accession>M1GLW4</accession>
<organism evidence="9">
    <name type="scientific">Microbotryum lychnidis-dioicae</name>
    <dbReference type="NCBI Taxonomy" id="288795"/>
    <lineage>
        <taxon>Eukaryota</taxon>
        <taxon>Fungi</taxon>
        <taxon>Dikarya</taxon>
        <taxon>Basidiomycota</taxon>
        <taxon>Pucciniomycotina</taxon>
        <taxon>Microbotryomycetes</taxon>
        <taxon>Microbotryales</taxon>
        <taxon>Microbotryaceae</taxon>
        <taxon>Microbotryum</taxon>
    </lineage>
</organism>
<evidence type="ECO:0000313" key="9">
    <source>
        <dbReference type="EMBL" id="AGE14592.1"/>
    </source>
</evidence>
<sequence length="266" mass="31026">MDIPFHSIKNLYLDDKAMHNLALTSSTPLDLPMVCEPRSPGFEHNKFIYGPYVTDDANQYCDPFHSILRSKHDLMKMPEGQEILSDCVNYLNRQKLVIHEEVLDFLISEWESGRSDTLFKEYIKPMPSDNGNDAIKHNAIHYRYQSILSLASNFRKLPYFYLPVFGDFRGRLYTFCSLLSYQGQDLSRGLIGFYNESEEINSEGLCYVYHYMANTFGNDKLSHDNKVSFSESIIKECLDLYENDKEKWKNLWLNKAAEPVLFLSLF</sequence>
<geneLocation type="mitochondrion" evidence="9"/>
<dbReference type="InterPro" id="IPR046950">
    <property type="entry name" value="DNA-dir_Rpol_C_phage-type"/>
</dbReference>
<keyword evidence="3" id="KW-0240">DNA-directed RNA polymerase</keyword>
<dbReference type="GeneID" id="14658463"/>
<dbReference type="GO" id="GO:0003677">
    <property type="term" value="F:DNA binding"/>
    <property type="evidence" value="ECO:0007669"/>
    <property type="project" value="InterPro"/>
</dbReference>
<dbReference type="AlphaFoldDB" id="M1GLW4"/>
<dbReference type="InterPro" id="IPR002092">
    <property type="entry name" value="DNA-dir_Rpol_phage-type"/>
</dbReference>
<proteinExistence type="inferred from homology"/>
<dbReference type="RefSeq" id="YP_007475378.1">
    <property type="nucleotide sequence ID" value="NC_020353.1"/>
</dbReference>
<dbReference type="EMBL" id="KC285586">
    <property type="protein sequence ID" value="AGE14604.1"/>
    <property type="molecule type" value="Genomic_DNA"/>
</dbReference>
<dbReference type="RefSeq" id="YP_007475390.1">
    <property type="nucleotide sequence ID" value="NC_020353.1"/>
</dbReference>
<evidence type="ECO:0000256" key="7">
    <source>
        <dbReference type="ARBA" id="ARBA00048552"/>
    </source>
</evidence>
<reference evidence="9" key="1">
    <citation type="submission" date="2012-12" db="EMBL/GenBank/DDBJ databases">
        <authorList>
            <person name="Lang B.F."/>
        </authorList>
    </citation>
    <scope>NUCLEOTIDE SEQUENCE</scope>
    <source>
        <strain evidence="9">MvSl135HT1</strain>
    </source>
</reference>
<comment type="catalytic activity">
    <reaction evidence="7">
        <text>RNA(n) + a ribonucleoside 5'-triphosphate = RNA(n+1) + diphosphate</text>
        <dbReference type="Rhea" id="RHEA:21248"/>
        <dbReference type="Rhea" id="RHEA-COMP:14527"/>
        <dbReference type="Rhea" id="RHEA-COMP:17342"/>
        <dbReference type="ChEBI" id="CHEBI:33019"/>
        <dbReference type="ChEBI" id="CHEBI:61557"/>
        <dbReference type="ChEBI" id="CHEBI:140395"/>
        <dbReference type="EC" id="2.7.7.6"/>
    </reaction>
</comment>
<gene>
    <name evidence="9" type="primary">orf266</name>
</gene>
<keyword evidence="4" id="KW-0808">Transferase</keyword>
<dbReference type="GO" id="GO:0006390">
    <property type="term" value="P:mitochondrial transcription"/>
    <property type="evidence" value="ECO:0007669"/>
    <property type="project" value="TreeGrafter"/>
</dbReference>
<evidence type="ECO:0000256" key="1">
    <source>
        <dbReference type="ARBA" id="ARBA00009493"/>
    </source>
</evidence>
<dbReference type="PANTHER" id="PTHR10102:SF0">
    <property type="entry name" value="DNA-DIRECTED RNA POLYMERASE, MITOCHONDRIAL"/>
    <property type="match status" value="1"/>
</dbReference>
<feature type="domain" description="DNA-directed RNA polymerase C-terminal" evidence="8">
    <location>
        <begin position="199"/>
        <end position="264"/>
    </location>
</feature>
<dbReference type="InterPro" id="IPR043502">
    <property type="entry name" value="DNA/RNA_pol_sf"/>
</dbReference>
<dbReference type="Gene3D" id="1.10.287.280">
    <property type="match status" value="1"/>
</dbReference>
<evidence type="ECO:0000256" key="6">
    <source>
        <dbReference type="ARBA" id="ARBA00023163"/>
    </source>
</evidence>
<keyword evidence="5" id="KW-0548">Nucleotidyltransferase</keyword>
<dbReference type="SUPFAM" id="SSF56672">
    <property type="entry name" value="DNA/RNA polymerases"/>
    <property type="match status" value="1"/>
</dbReference>
<dbReference type="EC" id="2.7.7.6" evidence="2"/>
<evidence type="ECO:0000256" key="2">
    <source>
        <dbReference type="ARBA" id="ARBA00012418"/>
    </source>
</evidence>
<evidence type="ECO:0000256" key="3">
    <source>
        <dbReference type="ARBA" id="ARBA00022478"/>
    </source>
</evidence>
<evidence type="ECO:0000256" key="4">
    <source>
        <dbReference type="ARBA" id="ARBA00022679"/>
    </source>
</evidence>
<dbReference type="Pfam" id="PF00940">
    <property type="entry name" value="RNA_pol"/>
    <property type="match status" value="1"/>
</dbReference>
<dbReference type="PANTHER" id="PTHR10102">
    <property type="entry name" value="DNA-DIRECTED RNA POLYMERASE, MITOCHONDRIAL"/>
    <property type="match status" value="1"/>
</dbReference>
<protein>
    <recommendedName>
        <fullName evidence="2">DNA-directed RNA polymerase</fullName>
        <ecNumber evidence="2">2.7.7.6</ecNumber>
    </recommendedName>
</protein>
<comment type="similarity">
    <text evidence="1">Belongs to the phage and mitochondrial RNA polymerase family.</text>
</comment>
<dbReference type="GO" id="GO:0034245">
    <property type="term" value="C:mitochondrial DNA-directed RNA polymerase complex"/>
    <property type="evidence" value="ECO:0007669"/>
    <property type="project" value="TreeGrafter"/>
</dbReference>
<dbReference type="GO" id="GO:0003899">
    <property type="term" value="F:DNA-directed RNA polymerase activity"/>
    <property type="evidence" value="ECO:0007669"/>
    <property type="project" value="UniProtKB-EC"/>
</dbReference>
<keyword evidence="9" id="KW-0496">Mitochondrion</keyword>
<dbReference type="EMBL" id="KC285586">
    <property type="protein sequence ID" value="AGE14592.1"/>
    <property type="molecule type" value="Genomic_DNA"/>
</dbReference>
<evidence type="ECO:0000256" key="5">
    <source>
        <dbReference type="ARBA" id="ARBA00022695"/>
    </source>
</evidence>